<dbReference type="RefSeq" id="WP_135615973.1">
    <property type="nucleotide sequence ID" value="NZ_RQFY01000006.1"/>
</dbReference>
<evidence type="ECO:0000313" key="2">
    <source>
        <dbReference type="Proteomes" id="UP000297871"/>
    </source>
</evidence>
<dbReference type="EMBL" id="RQFY01000006">
    <property type="protein sequence ID" value="TGL32569.1"/>
    <property type="molecule type" value="Genomic_DNA"/>
</dbReference>
<organism evidence="1 2">
    <name type="scientific">Leptospira koniambonensis</name>
    <dbReference type="NCBI Taxonomy" id="2484950"/>
    <lineage>
        <taxon>Bacteria</taxon>
        <taxon>Pseudomonadati</taxon>
        <taxon>Spirochaetota</taxon>
        <taxon>Spirochaetia</taxon>
        <taxon>Leptospirales</taxon>
        <taxon>Leptospiraceae</taxon>
        <taxon>Leptospira</taxon>
    </lineage>
</organism>
<protein>
    <submittedName>
        <fullName evidence="1">Uncharacterized protein</fullName>
    </submittedName>
</protein>
<reference evidence="1" key="1">
    <citation type="journal article" date="2019" name="PLoS Negl. Trop. Dis.">
        <title>Revisiting the worldwide diversity of Leptospira species in the environment.</title>
        <authorList>
            <person name="Vincent A.T."/>
            <person name="Schiettekatte O."/>
            <person name="Bourhy P."/>
            <person name="Veyrier F.J."/>
            <person name="Picardeau M."/>
        </authorList>
    </citation>
    <scope>NUCLEOTIDE SEQUENCE [LARGE SCALE GENOMIC DNA]</scope>
    <source>
        <strain evidence="1">201800265</strain>
    </source>
</reference>
<dbReference type="Proteomes" id="UP000297871">
    <property type="component" value="Unassembled WGS sequence"/>
</dbReference>
<comment type="caution">
    <text evidence="1">The sequence shown here is derived from an EMBL/GenBank/DDBJ whole genome shotgun (WGS) entry which is preliminary data.</text>
</comment>
<keyword evidence="2" id="KW-1185">Reference proteome</keyword>
<gene>
    <name evidence="1" type="ORF">EHQ52_14905</name>
</gene>
<name>A0A4R9J4B8_9LEPT</name>
<proteinExistence type="predicted"/>
<evidence type="ECO:0000313" key="1">
    <source>
        <dbReference type="EMBL" id="TGL32569.1"/>
    </source>
</evidence>
<accession>A0A4R9J4B8</accession>
<dbReference type="AlphaFoldDB" id="A0A4R9J4B8"/>
<sequence>MAAGQAITDNYVYSEQKELRMSEFDKLAANTAKNPSKDIFSEIEKLNRLKSQDYLAVDPYGNIVTKKGSPLNQYEKNYILQMYWIENKRMELFR</sequence>